<feature type="signal peptide" evidence="1">
    <location>
        <begin position="1"/>
        <end position="21"/>
    </location>
</feature>
<dbReference type="Proteomes" id="UP000176992">
    <property type="component" value="Unassembled WGS sequence"/>
</dbReference>
<feature type="chain" id="PRO_5009522399" description="DUF3857 domain-containing protein" evidence="1">
    <location>
        <begin position="22"/>
        <end position="201"/>
    </location>
</feature>
<reference evidence="2 3" key="1">
    <citation type="journal article" date="2016" name="Nat. Commun.">
        <title>Thousands of microbial genomes shed light on interconnected biogeochemical processes in an aquifer system.</title>
        <authorList>
            <person name="Anantharaman K."/>
            <person name="Brown C.T."/>
            <person name="Hug L.A."/>
            <person name="Sharon I."/>
            <person name="Castelle C.J."/>
            <person name="Probst A.J."/>
            <person name="Thomas B.C."/>
            <person name="Singh A."/>
            <person name="Wilkins M.J."/>
            <person name="Karaoz U."/>
            <person name="Brodie E.L."/>
            <person name="Williams K.H."/>
            <person name="Hubbard S.S."/>
            <person name="Banfield J.F."/>
        </authorList>
    </citation>
    <scope>NUCLEOTIDE SEQUENCE [LARGE SCALE GENOMIC DNA]</scope>
</reference>
<evidence type="ECO:0000313" key="2">
    <source>
        <dbReference type="EMBL" id="OGF98295.1"/>
    </source>
</evidence>
<evidence type="ECO:0000313" key="3">
    <source>
        <dbReference type="Proteomes" id="UP000176992"/>
    </source>
</evidence>
<evidence type="ECO:0008006" key="4">
    <source>
        <dbReference type="Google" id="ProtNLM"/>
    </source>
</evidence>
<gene>
    <name evidence="2" type="ORF">A2Z86_04290</name>
</gene>
<name>A0A1F5YDP5_9BACT</name>
<dbReference type="AlphaFoldDB" id="A0A1F5YDP5"/>
<protein>
    <recommendedName>
        <fullName evidence="4">DUF3857 domain-containing protein</fullName>
    </recommendedName>
</protein>
<comment type="caution">
    <text evidence="2">The sequence shown here is derived from an EMBL/GenBank/DDBJ whole genome shotgun (WGS) entry which is preliminary data.</text>
</comment>
<organism evidence="2 3">
    <name type="scientific">Candidatus Glassbacteria bacterium GWA2_58_10</name>
    <dbReference type="NCBI Taxonomy" id="1817865"/>
    <lineage>
        <taxon>Bacteria</taxon>
        <taxon>Candidatus Glassiibacteriota</taxon>
    </lineage>
</organism>
<keyword evidence="1" id="KW-0732">Signal</keyword>
<accession>A0A1F5YDP5</accession>
<dbReference type="EMBL" id="MFIV01000131">
    <property type="protein sequence ID" value="OGF98295.1"/>
    <property type="molecule type" value="Genomic_DNA"/>
</dbReference>
<sequence length="201" mass="23464">MTLGKLSIPLWLLFLALPLLGQDDQVPDDYDGLLVRDDFTATMRGGDLEVTVTAMDDRIINYATKEMRDHLRKMKENLLADNMYYSPNDKNRAVPFLVNFRALGQEVRYEPQELVIYNYGQEYKPLEIVPVSPNFNDRVTYIRKPPVSAIYLFDRNIDLNSRELSIVYYNSLAFNNWLRVIEKLHEAKAQYEVYKARNSGK</sequence>
<evidence type="ECO:0000256" key="1">
    <source>
        <dbReference type="SAM" id="SignalP"/>
    </source>
</evidence>
<proteinExistence type="predicted"/>